<dbReference type="GO" id="GO:0003700">
    <property type="term" value="F:DNA-binding transcription factor activity"/>
    <property type="evidence" value="ECO:0007669"/>
    <property type="project" value="InterPro"/>
</dbReference>
<dbReference type="RefSeq" id="WP_071535719.1">
    <property type="nucleotide sequence ID" value="NZ_RHRS01000126.1"/>
</dbReference>
<dbReference type="PANTHER" id="PTHR47894">
    <property type="entry name" value="HTH-TYPE TRANSCRIPTIONAL REGULATOR GADX"/>
    <property type="match status" value="1"/>
</dbReference>
<dbReference type="Pfam" id="PF12833">
    <property type="entry name" value="HTH_18"/>
    <property type="match status" value="1"/>
</dbReference>
<name>A0A427H7N9_ECTOL</name>
<evidence type="ECO:0000256" key="2">
    <source>
        <dbReference type="ARBA" id="ARBA00023125"/>
    </source>
</evidence>
<dbReference type="EMBL" id="RHRS01000126">
    <property type="protein sequence ID" value="RRW25165.1"/>
    <property type="molecule type" value="Genomic_DNA"/>
</dbReference>
<dbReference type="InterPro" id="IPR032687">
    <property type="entry name" value="AraC-type_N"/>
</dbReference>
<dbReference type="Pfam" id="PF12625">
    <property type="entry name" value="Arabinose_bd"/>
    <property type="match status" value="1"/>
</dbReference>
<evidence type="ECO:0000256" key="3">
    <source>
        <dbReference type="ARBA" id="ARBA00023163"/>
    </source>
</evidence>
<dbReference type="SUPFAM" id="SSF46689">
    <property type="entry name" value="Homeodomain-like"/>
    <property type="match status" value="1"/>
</dbReference>
<dbReference type="GO" id="GO:0000976">
    <property type="term" value="F:transcription cis-regulatory region binding"/>
    <property type="evidence" value="ECO:0007669"/>
    <property type="project" value="TreeGrafter"/>
</dbReference>
<comment type="caution">
    <text evidence="5">The sequence shown here is derived from an EMBL/GenBank/DDBJ whole genome shotgun (WGS) entry which is preliminary data.</text>
</comment>
<evidence type="ECO:0000313" key="5">
    <source>
        <dbReference type="EMBL" id="RRW25165.1"/>
    </source>
</evidence>
<keyword evidence="2" id="KW-0238">DNA-binding</keyword>
<evidence type="ECO:0000313" key="6">
    <source>
        <dbReference type="Proteomes" id="UP000272833"/>
    </source>
</evidence>
<reference evidence="5 6" key="1">
    <citation type="submission" date="2018-10" db="EMBL/GenBank/DDBJ databases">
        <title>Transmission dynamics of multidrug resistant bacteria on intensive care unit surfaces.</title>
        <authorList>
            <person name="D'Souza A.W."/>
            <person name="Potter R.F."/>
            <person name="Wallace M."/>
            <person name="Shupe A."/>
            <person name="Patel S."/>
            <person name="Sun S."/>
            <person name="Gul D."/>
            <person name="Kwon J.H."/>
            <person name="Andleeb S."/>
            <person name="Burnham C.-A.D."/>
            <person name="Dantas G."/>
        </authorList>
    </citation>
    <scope>NUCLEOTIDE SEQUENCE [LARGE SCALE GENOMIC DNA]</scope>
    <source>
        <strain evidence="5 6">PO_271</strain>
    </source>
</reference>
<dbReference type="AlphaFoldDB" id="A0A427H7N9"/>
<dbReference type="PROSITE" id="PS01124">
    <property type="entry name" value="HTH_ARAC_FAMILY_2"/>
    <property type="match status" value="1"/>
</dbReference>
<dbReference type="SMART" id="SM00342">
    <property type="entry name" value="HTH_ARAC"/>
    <property type="match status" value="1"/>
</dbReference>
<gene>
    <name evidence="5" type="ORF">EGJ44_22645</name>
</gene>
<proteinExistence type="predicted"/>
<keyword evidence="1" id="KW-0805">Transcription regulation</keyword>
<evidence type="ECO:0000259" key="4">
    <source>
        <dbReference type="PROSITE" id="PS01124"/>
    </source>
</evidence>
<dbReference type="Proteomes" id="UP000272833">
    <property type="component" value="Unassembled WGS sequence"/>
</dbReference>
<dbReference type="PANTHER" id="PTHR47894:SF1">
    <property type="entry name" value="HTH-TYPE TRANSCRIPTIONAL REGULATOR VQSM"/>
    <property type="match status" value="1"/>
</dbReference>
<protein>
    <submittedName>
        <fullName evidence="5">AraC family transcriptional regulator</fullName>
    </submittedName>
</protein>
<evidence type="ECO:0000256" key="1">
    <source>
        <dbReference type="ARBA" id="ARBA00023015"/>
    </source>
</evidence>
<accession>A0A427H7N9</accession>
<dbReference type="InterPro" id="IPR018060">
    <property type="entry name" value="HTH_AraC"/>
</dbReference>
<dbReference type="Gene3D" id="1.10.10.60">
    <property type="entry name" value="Homeodomain-like"/>
    <property type="match status" value="1"/>
</dbReference>
<dbReference type="GO" id="GO:0005829">
    <property type="term" value="C:cytosol"/>
    <property type="evidence" value="ECO:0007669"/>
    <property type="project" value="TreeGrafter"/>
</dbReference>
<organism evidence="5 6">
    <name type="scientific">Ectopseudomonas oleovorans</name>
    <name type="common">Pseudomonas oleovorans</name>
    <dbReference type="NCBI Taxonomy" id="301"/>
    <lineage>
        <taxon>Bacteria</taxon>
        <taxon>Pseudomonadati</taxon>
        <taxon>Pseudomonadota</taxon>
        <taxon>Gammaproteobacteria</taxon>
        <taxon>Pseudomonadales</taxon>
        <taxon>Pseudomonadaceae</taxon>
        <taxon>Ectopseudomonas</taxon>
    </lineage>
</organism>
<dbReference type="InterPro" id="IPR009057">
    <property type="entry name" value="Homeodomain-like_sf"/>
</dbReference>
<feature type="domain" description="HTH araC/xylS-type" evidence="4">
    <location>
        <begin position="232"/>
        <end position="330"/>
    </location>
</feature>
<keyword evidence="3" id="KW-0804">Transcription</keyword>
<sequence>MKKNNLEITIDSSAIGLLTVFLDSQPSKPLQLNERLIILRRERRIPIEIWWSLLDDFHDHFPIAGLGLKIGQGLQAHHAGLLGYLVMHSSTLGQALLRFHRFQPLLHNLVPTEFKLEDDRLILAWGTARKSTGLSDEIFGVALLKLLRDITGDDSLKPLLIRQQWPEPPNVDLYKEFFCCDFEFSSPVKEIHFPKKITSLPISTQDPHLLRLMENQAAALIEAFPCHDNFFDLVKDAILKVLQDGPPTAAAVCKYLDTSERTFYRYLGSRRIKFSDIVRSVRFELAKSYLADSNISLNEIAMILGYADQSVFTRAFKQWSGEAPLNWRKKKMFI</sequence>